<proteinExistence type="predicted"/>
<reference evidence="1 2" key="1">
    <citation type="submission" date="2019-02" db="EMBL/GenBank/DDBJ databases">
        <title>Jishengella sp. nov., isolated from a root of Zingiber montanum.</title>
        <authorList>
            <person name="Kuncharoen N."/>
            <person name="Kudo T."/>
            <person name="Masahiro Y."/>
            <person name="Ohkuma M."/>
            <person name="Tanasupawat S."/>
        </authorList>
    </citation>
    <scope>NUCLEOTIDE SEQUENCE [LARGE SCALE GENOMIC DNA]</scope>
    <source>
        <strain evidence="1 2">PLAI 1-1</strain>
    </source>
</reference>
<name>A0A4R0G0T7_9ACTN</name>
<evidence type="ECO:0000313" key="2">
    <source>
        <dbReference type="Proteomes" id="UP000292274"/>
    </source>
</evidence>
<dbReference type="AlphaFoldDB" id="A0A4R0G0T7"/>
<sequence length="83" mass="9597">MSRASAYIDWFYEARRQLRNQVRPFDFERLLSARSFEVVLATTATFPPPGLGEERLLNGLISTEMTERADTLRDRANRAAYRG</sequence>
<comment type="caution">
    <text evidence="1">The sequence shown here is derived from an EMBL/GenBank/DDBJ whole genome shotgun (WGS) entry which is preliminary data.</text>
</comment>
<protein>
    <submittedName>
        <fullName evidence="1">Uncharacterized protein</fullName>
    </submittedName>
</protein>
<accession>A0A4R0G0T7</accession>
<dbReference type="Proteomes" id="UP000292274">
    <property type="component" value="Unassembled WGS sequence"/>
</dbReference>
<dbReference type="EMBL" id="SJJR01000034">
    <property type="protein sequence ID" value="TCB89392.1"/>
    <property type="molecule type" value="Genomic_DNA"/>
</dbReference>
<gene>
    <name evidence="1" type="ORF">E0H26_28005</name>
</gene>
<organism evidence="1 2">
    <name type="scientific">Micromonospora zingiberis</name>
    <dbReference type="NCBI Taxonomy" id="2053011"/>
    <lineage>
        <taxon>Bacteria</taxon>
        <taxon>Bacillati</taxon>
        <taxon>Actinomycetota</taxon>
        <taxon>Actinomycetes</taxon>
        <taxon>Micromonosporales</taxon>
        <taxon>Micromonosporaceae</taxon>
        <taxon>Micromonospora</taxon>
    </lineage>
</organism>
<keyword evidence="2" id="KW-1185">Reference proteome</keyword>
<dbReference type="OrthoDB" id="5145858at2"/>
<evidence type="ECO:0000313" key="1">
    <source>
        <dbReference type="EMBL" id="TCB89392.1"/>
    </source>
</evidence>